<dbReference type="PANTHER" id="PTHR31064:SF30">
    <property type="entry name" value="HIGH-AFFINITY POTASSIUM TRANSPORT PROTEIN-RELATED"/>
    <property type="match status" value="1"/>
</dbReference>
<keyword evidence="10" id="KW-1185">Reference proteome</keyword>
<name>A0A4S4LZ54_9AGAM</name>
<dbReference type="GO" id="GO:0005886">
    <property type="term" value="C:plasma membrane"/>
    <property type="evidence" value="ECO:0007669"/>
    <property type="project" value="TreeGrafter"/>
</dbReference>
<evidence type="ECO:0000256" key="7">
    <source>
        <dbReference type="SAM" id="MobiDB-lite"/>
    </source>
</evidence>
<keyword evidence="6 8" id="KW-0472">Membrane</keyword>
<dbReference type="Proteomes" id="UP000310158">
    <property type="component" value="Unassembled WGS sequence"/>
</dbReference>
<dbReference type="EMBL" id="SGPL01000118">
    <property type="protein sequence ID" value="THH17258.1"/>
    <property type="molecule type" value="Genomic_DNA"/>
</dbReference>
<comment type="caution">
    <text evidence="9">The sequence shown here is derived from an EMBL/GenBank/DDBJ whole genome shotgun (WGS) entry which is preliminary data.</text>
</comment>
<evidence type="ECO:0000256" key="1">
    <source>
        <dbReference type="ARBA" id="ARBA00004141"/>
    </source>
</evidence>
<feature type="transmembrane region" description="Helical" evidence="8">
    <location>
        <begin position="475"/>
        <end position="492"/>
    </location>
</feature>
<proteinExistence type="predicted"/>
<feature type="region of interest" description="Disordered" evidence="7">
    <location>
        <begin position="154"/>
        <end position="175"/>
    </location>
</feature>
<feature type="transmembrane region" description="Helical" evidence="8">
    <location>
        <begin position="562"/>
        <end position="584"/>
    </location>
</feature>
<feature type="transmembrane region" description="Helical" evidence="8">
    <location>
        <begin position="596"/>
        <end position="619"/>
    </location>
</feature>
<feature type="transmembrane region" description="Helical" evidence="8">
    <location>
        <begin position="406"/>
        <end position="433"/>
    </location>
</feature>
<feature type="transmembrane region" description="Helical" evidence="8">
    <location>
        <begin position="328"/>
        <end position="352"/>
    </location>
</feature>
<comment type="subcellular location">
    <subcellularLocation>
        <location evidence="1">Membrane</location>
        <topology evidence="1">Multi-pass membrane protein</topology>
    </subcellularLocation>
</comment>
<dbReference type="InterPro" id="IPR051143">
    <property type="entry name" value="TrkH_K-transport"/>
</dbReference>
<sequence>MLKTAKDSDAHYFLHRDTHIGIHKTAYVLCPESLLNDHTTITPIVLAAIAFASNGRFPESYVDIMFCCISAITGTGLTTLDLSALTAWQQTILLFIQLVGSPTQSMRHRYQANQNELGRIEEKDEEGLDSSRGRLKPDMIRRIDTTLKPVSPDMHIGDTLKPYSGTSPERFTSSPTALSITHELPDDNEQDLADQLSVTTSRAPSQRQRVEFNVPRSYTMGTRRKTIQIIDPKHHTDDDFGGFGDPLKLFMRLFNRLFPNFQKMLKQTMTMPAESTLVPVQIGAVPDSAKTIPYFSFQARVRKNSMFYGLSDDDCEELGGVEYKSLTALLWIVPLYYLSTLVIAFVVIAPYMSLHRWKDNFRPPQQHRVINPVWYSAFEVVGAWANTGMSLVDQSLVPFQTAYPMLILLMWVAIAGNTGFPIIVTDWVFFLILDIGNPTVEAIPVGTRLLLGAVQAVAVRLAGFQSIPISALAPAVKVLYLVMMYVSAYPVAMSVRSTNVYEERSLGVFEEEVEDDEDIEDEKDYPETDSRVSIWGRYLARHARRQLAFGQSRLFPYVPDTITYLVLGTDMWWLAFAVFLVCIIERHQINDTENESWFNIFSVVFEIVSAYSTVGLSLGTPTANYSLSGAMHTLSKLIICAVMLRGRHRGLPVAVDRAIMLPKEFLDKASAKAKELKRRQVEKSLASHGPNGRS</sequence>
<protein>
    <recommendedName>
        <fullName evidence="11">Potassium transport protein</fullName>
    </recommendedName>
</protein>
<accession>A0A4S4LZ54</accession>
<evidence type="ECO:0000256" key="8">
    <source>
        <dbReference type="SAM" id="Phobius"/>
    </source>
</evidence>
<evidence type="ECO:0000256" key="2">
    <source>
        <dbReference type="ARBA" id="ARBA00022448"/>
    </source>
</evidence>
<evidence type="ECO:0000256" key="5">
    <source>
        <dbReference type="ARBA" id="ARBA00023065"/>
    </source>
</evidence>
<dbReference type="InterPro" id="IPR003445">
    <property type="entry name" value="Cat_transpt"/>
</dbReference>
<feature type="compositionally biased region" description="Polar residues" evidence="7">
    <location>
        <begin position="164"/>
        <end position="175"/>
    </location>
</feature>
<evidence type="ECO:0000256" key="6">
    <source>
        <dbReference type="ARBA" id="ARBA00023136"/>
    </source>
</evidence>
<dbReference type="GO" id="GO:1990573">
    <property type="term" value="P:potassium ion import across plasma membrane"/>
    <property type="evidence" value="ECO:0007669"/>
    <property type="project" value="TreeGrafter"/>
</dbReference>
<evidence type="ECO:0000256" key="3">
    <source>
        <dbReference type="ARBA" id="ARBA00022692"/>
    </source>
</evidence>
<dbReference type="Pfam" id="PF02386">
    <property type="entry name" value="TrkH"/>
    <property type="match status" value="1"/>
</dbReference>
<keyword evidence="4 8" id="KW-1133">Transmembrane helix</keyword>
<dbReference type="OrthoDB" id="9999863at2759"/>
<keyword evidence="3 8" id="KW-0812">Transmembrane</keyword>
<reference evidence="9 10" key="1">
    <citation type="submission" date="2019-02" db="EMBL/GenBank/DDBJ databases">
        <title>Genome sequencing of the rare red list fungi Bondarzewia mesenterica.</title>
        <authorList>
            <person name="Buettner E."/>
            <person name="Kellner H."/>
        </authorList>
    </citation>
    <scope>NUCLEOTIDE SEQUENCE [LARGE SCALE GENOMIC DNA]</scope>
    <source>
        <strain evidence="9 10">DSM 108281</strain>
    </source>
</reference>
<dbReference type="AlphaFoldDB" id="A0A4S4LZ54"/>
<gene>
    <name evidence="9" type="ORF">EW146_g3518</name>
</gene>
<evidence type="ECO:0008006" key="11">
    <source>
        <dbReference type="Google" id="ProtNLM"/>
    </source>
</evidence>
<organism evidence="9 10">
    <name type="scientific">Bondarzewia mesenterica</name>
    <dbReference type="NCBI Taxonomy" id="1095465"/>
    <lineage>
        <taxon>Eukaryota</taxon>
        <taxon>Fungi</taxon>
        <taxon>Dikarya</taxon>
        <taxon>Basidiomycota</taxon>
        <taxon>Agaricomycotina</taxon>
        <taxon>Agaricomycetes</taxon>
        <taxon>Russulales</taxon>
        <taxon>Bondarzewiaceae</taxon>
        <taxon>Bondarzewia</taxon>
    </lineage>
</organism>
<evidence type="ECO:0000256" key="4">
    <source>
        <dbReference type="ARBA" id="ARBA00022989"/>
    </source>
</evidence>
<dbReference type="GO" id="GO:0140107">
    <property type="term" value="F:high-affinity potassium ion transmembrane transporter activity"/>
    <property type="evidence" value="ECO:0007669"/>
    <property type="project" value="TreeGrafter"/>
</dbReference>
<dbReference type="GO" id="GO:0030007">
    <property type="term" value="P:intracellular potassium ion homeostasis"/>
    <property type="evidence" value="ECO:0007669"/>
    <property type="project" value="TreeGrafter"/>
</dbReference>
<dbReference type="PANTHER" id="PTHR31064">
    <property type="entry name" value="POTASSIUM TRANSPORT PROTEIN DDB_G0292412-RELATED"/>
    <property type="match status" value="1"/>
</dbReference>
<keyword evidence="2" id="KW-0813">Transport</keyword>
<evidence type="ECO:0000313" key="9">
    <source>
        <dbReference type="EMBL" id="THH17258.1"/>
    </source>
</evidence>
<evidence type="ECO:0000313" key="10">
    <source>
        <dbReference type="Proteomes" id="UP000310158"/>
    </source>
</evidence>
<keyword evidence="5" id="KW-0406">Ion transport</keyword>